<dbReference type="InterPro" id="IPR012910">
    <property type="entry name" value="Plug_dom"/>
</dbReference>
<dbReference type="InterPro" id="IPR008969">
    <property type="entry name" value="CarboxyPept-like_regulatory"/>
</dbReference>
<evidence type="ECO:0000313" key="3">
    <source>
        <dbReference type="Proteomes" id="UP000618754"/>
    </source>
</evidence>
<evidence type="ECO:0000313" key="2">
    <source>
        <dbReference type="EMBL" id="MBD1387034.1"/>
    </source>
</evidence>
<keyword evidence="2" id="KW-0675">Receptor</keyword>
<evidence type="ECO:0000259" key="1">
    <source>
        <dbReference type="Pfam" id="PF07715"/>
    </source>
</evidence>
<proteinExistence type="predicted"/>
<protein>
    <submittedName>
        <fullName evidence="2">TonB-dependent receptor plug domain-containing protein</fullName>
    </submittedName>
</protein>
<dbReference type="EMBL" id="JACWMW010000004">
    <property type="protein sequence ID" value="MBD1387034.1"/>
    <property type="molecule type" value="Genomic_DNA"/>
</dbReference>
<dbReference type="SUPFAM" id="SSF56935">
    <property type="entry name" value="Porins"/>
    <property type="match status" value="1"/>
</dbReference>
<reference evidence="2 3" key="1">
    <citation type="submission" date="2020-09" db="EMBL/GenBank/DDBJ databases">
        <title>Novel species of Mucilaginibacter isolated from a glacier on the Tibetan Plateau.</title>
        <authorList>
            <person name="Liu Q."/>
            <person name="Xin Y.-H."/>
        </authorList>
    </citation>
    <scope>NUCLEOTIDE SEQUENCE [LARGE SCALE GENOMIC DNA]</scope>
    <source>
        <strain evidence="2 3">CGMCC 1.13878</strain>
    </source>
</reference>
<dbReference type="Pfam" id="PF07715">
    <property type="entry name" value="Plug"/>
    <property type="match status" value="1"/>
</dbReference>
<dbReference type="Proteomes" id="UP000618754">
    <property type="component" value="Unassembled WGS sequence"/>
</dbReference>
<organism evidence="2 3">
    <name type="scientific">Mucilaginibacter rigui</name>
    <dbReference type="NCBI Taxonomy" id="534635"/>
    <lineage>
        <taxon>Bacteria</taxon>
        <taxon>Pseudomonadati</taxon>
        <taxon>Bacteroidota</taxon>
        <taxon>Sphingobacteriia</taxon>
        <taxon>Sphingobacteriales</taxon>
        <taxon>Sphingobacteriaceae</taxon>
        <taxon>Mucilaginibacter</taxon>
    </lineage>
</organism>
<gene>
    <name evidence="2" type="ORF">IDJ75_17235</name>
</gene>
<comment type="caution">
    <text evidence="2">The sequence shown here is derived from an EMBL/GenBank/DDBJ whole genome shotgun (WGS) entry which is preliminary data.</text>
</comment>
<feature type="domain" description="TonB-dependent receptor plug" evidence="1">
    <location>
        <begin position="232"/>
        <end position="300"/>
    </location>
</feature>
<dbReference type="Gene3D" id="2.170.130.10">
    <property type="entry name" value="TonB-dependent receptor, plug domain"/>
    <property type="match status" value="1"/>
</dbReference>
<dbReference type="SUPFAM" id="SSF49464">
    <property type="entry name" value="Carboxypeptidase regulatory domain-like"/>
    <property type="match status" value="1"/>
</dbReference>
<name>A0ABR7X8Y1_9SPHI</name>
<keyword evidence="3" id="KW-1185">Reference proteome</keyword>
<dbReference type="InterPro" id="IPR037066">
    <property type="entry name" value="Plug_dom_sf"/>
</dbReference>
<sequence>MASLLLTSDIKGYVEQPAYYFNNVSEKTRADLDALMLTQGYRRFEWKSVLSGATVADKYPHQTAFNISGTVFSKKGKPLANCKVELVDYENALNNVDALTDENGHFKFDEIVYPDSSSFFIYARGDKFNKDAIIKMDPHQEEPSVARYKNAADFNIVNIAENKTAYEKSSKQLFAEQMKFGLGNHAIKLKEVVIKDKFKTVKYSANTHPDLTDQVLTGKDIGSGCRYFVDCLQGRVAGVSFKGGKPYSNRTDRPMLTIVDGIPDPEGMVLSRLNSNDVEGVEVIRGGKVSIYGFGSGNGVIFVTTRRTLTTGRELTKASADAPQRIEKGVIRYKPKGVYTARVFYSPLYDANTNHTLADLRTTIFWQPNVVTNDGKASVEFANAGSTGTYRVVVEGISSEGSIGRQVFRYKVE</sequence>
<accession>A0ABR7X8Y1</accession>